<keyword evidence="5" id="KW-0804">Transcription</keyword>
<gene>
    <name evidence="9" type="ORF">HRI_003595100</name>
</gene>
<dbReference type="GO" id="GO:0043565">
    <property type="term" value="F:sequence-specific DNA binding"/>
    <property type="evidence" value="ECO:0007669"/>
    <property type="project" value="InterPro"/>
</dbReference>
<dbReference type="PANTHER" id="PTHR31221">
    <property type="entry name" value="WRKY TRANSCRIPTION FACTOR PROTEIN 1-RELATED"/>
    <property type="match status" value="1"/>
</dbReference>
<feature type="domain" description="WRKY" evidence="8">
    <location>
        <begin position="223"/>
        <end position="287"/>
    </location>
</feature>
<organism evidence="9 10">
    <name type="scientific">Hibiscus trionum</name>
    <name type="common">Flower of an hour</name>
    <dbReference type="NCBI Taxonomy" id="183268"/>
    <lineage>
        <taxon>Eukaryota</taxon>
        <taxon>Viridiplantae</taxon>
        <taxon>Streptophyta</taxon>
        <taxon>Embryophyta</taxon>
        <taxon>Tracheophyta</taxon>
        <taxon>Spermatophyta</taxon>
        <taxon>Magnoliopsida</taxon>
        <taxon>eudicotyledons</taxon>
        <taxon>Gunneridae</taxon>
        <taxon>Pentapetalae</taxon>
        <taxon>rosids</taxon>
        <taxon>malvids</taxon>
        <taxon>Malvales</taxon>
        <taxon>Malvaceae</taxon>
        <taxon>Malvoideae</taxon>
        <taxon>Hibiscus</taxon>
    </lineage>
</organism>
<evidence type="ECO:0000256" key="6">
    <source>
        <dbReference type="ARBA" id="ARBA00023242"/>
    </source>
</evidence>
<dbReference type="GO" id="GO:0005634">
    <property type="term" value="C:nucleus"/>
    <property type="evidence" value="ECO:0007669"/>
    <property type="project" value="UniProtKB-SubCell"/>
</dbReference>
<dbReference type="InterPro" id="IPR003657">
    <property type="entry name" value="WRKY_dom"/>
</dbReference>
<name>A0A9W7MEZ2_HIBTR</name>
<dbReference type="FunFam" id="2.20.25.80:FF:000006">
    <property type="entry name" value="WRKY transcription factor"/>
    <property type="match status" value="1"/>
</dbReference>
<feature type="region of interest" description="Disordered" evidence="7">
    <location>
        <begin position="462"/>
        <end position="487"/>
    </location>
</feature>
<dbReference type="SMART" id="SM00774">
    <property type="entry name" value="WRKY"/>
    <property type="match status" value="2"/>
</dbReference>
<evidence type="ECO:0000256" key="5">
    <source>
        <dbReference type="ARBA" id="ARBA00023163"/>
    </source>
</evidence>
<reference evidence="9" key="1">
    <citation type="submission" date="2023-05" db="EMBL/GenBank/DDBJ databases">
        <title>Genome and transcriptome analyses reveal genes involved in the formation of fine ridges on petal epidermal cells in Hibiscus trionum.</title>
        <authorList>
            <person name="Koshimizu S."/>
            <person name="Masuda S."/>
            <person name="Ishii T."/>
            <person name="Shirasu K."/>
            <person name="Hoshino A."/>
            <person name="Arita M."/>
        </authorList>
    </citation>
    <scope>NUCLEOTIDE SEQUENCE</scope>
    <source>
        <strain evidence="9">Hamamatsu line</strain>
    </source>
</reference>
<evidence type="ECO:0000256" key="7">
    <source>
        <dbReference type="SAM" id="MobiDB-lite"/>
    </source>
</evidence>
<proteinExistence type="predicted"/>
<dbReference type="InterPro" id="IPR044810">
    <property type="entry name" value="WRKY_plant"/>
</dbReference>
<feature type="region of interest" description="Disordered" evidence="7">
    <location>
        <begin position="342"/>
        <end position="376"/>
    </location>
</feature>
<dbReference type="OrthoDB" id="2021103at2759"/>
<evidence type="ECO:0000313" key="10">
    <source>
        <dbReference type="Proteomes" id="UP001165190"/>
    </source>
</evidence>
<feature type="compositionally biased region" description="Acidic residues" evidence="7">
    <location>
        <begin position="348"/>
        <end position="365"/>
    </location>
</feature>
<evidence type="ECO:0000256" key="1">
    <source>
        <dbReference type="ARBA" id="ARBA00004123"/>
    </source>
</evidence>
<dbReference type="InterPro" id="IPR036576">
    <property type="entry name" value="WRKY_dom_sf"/>
</dbReference>
<dbReference type="Pfam" id="PF03106">
    <property type="entry name" value="WRKY"/>
    <property type="match status" value="2"/>
</dbReference>
<dbReference type="FunFam" id="2.20.25.80:FF:000001">
    <property type="entry name" value="WRKY transcription factor 33"/>
    <property type="match status" value="1"/>
</dbReference>
<comment type="subcellular location">
    <subcellularLocation>
        <location evidence="1">Nucleus</location>
    </subcellularLocation>
</comment>
<feature type="compositionally biased region" description="Polar residues" evidence="7">
    <location>
        <begin position="300"/>
        <end position="314"/>
    </location>
</feature>
<feature type="domain" description="WRKY" evidence="8">
    <location>
        <begin position="397"/>
        <end position="462"/>
    </location>
</feature>
<dbReference type="GO" id="GO:0003700">
    <property type="term" value="F:DNA-binding transcription factor activity"/>
    <property type="evidence" value="ECO:0007669"/>
    <property type="project" value="InterPro"/>
</dbReference>
<accession>A0A9W7MEZ2</accession>
<sequence>MAEQGKRSKLSAPTYPTITLPPRPPIDGLFQAGSGLSPGPMTLVSAFFSDPDSTSRSFSQLLAGAMASPGAKLPYNSMEGSFMEVGFENGGERNSGFKQNRPLNLAVGNSPLFTVPPGLSPSGLLNSPGFFCLSPQSPFGISHQQALAQVTAQAALAQSHVRTQPEYQTLSVAAPSKPSNPHPSVNTEETSQQMPLLTSDPQSSAMEYAEASQFDKKSQPCIAVDKPAEDGYNWRKYGQKHIKGCEYPRSYYKCTHPNCPVKKIVERSAEGQITEIVYKSVHNHEKPQPNKQAKGGGDGNTNSQTNLELGSQGVAGNSNNLSAIVPAHSIHGKNHESTQAIELSGLSDGEEGCDEESREEKDDDEPNPKRRNTSAEAAVVLSHKTVTDTKIIVQTRSEVDLLDDGYRWRKYGQKVVKGNPHPRSYYKCTSAGCNVRKHVERASSDPKAVITTYEGKHNHDVPAARNSSHNTVNNSLPPPKQQEMVSEKHSLLREMDFGKNAQGPAVLRLKEEQVRV</sequence>
<evidence type="ECO:0000313" key="9">
    <source>
        <dbReference type="EMBL" id="GMI99258.1"/>
    </source>
</evidence>
<evidence type="ECO:0000259" key="8">
    <source>
        <dbReference type="PROSITE" id="PS50811"/>
    </source>
</evidence>
<protein>
    <submittedName>
        <fullName evidence="9">WRKY DNA-binding protein 4</fullName>
    </submittedName>
</protein>
<keyword evidence="4 9" id="KW-0238">DNA-binding</keyword>
<comment type="caution">
    <text evidence="9">The sequence shown here is derived from an EMBL/GenBank/DDBJ whole genome shotgun (WGS) entry which is preliminary data.</text>
</comment>
<evidence type="ECO:0000256" key="2">
    <source>
        <dbReference type="ARBA" id="ARBA00022737"/>
    </source>
</evidence>
<keyword evidence="6" id="KW-0539">Nucleus</keyword>
<dbReference type="SUPFAM" id="SSF118290">
    <property type="entry name" value="WRKY DNA-binding domain"/>
    <property type="match status" value="2"/>
</dbReference>
<feature type="region of interest" description="Disordered" evidence="7">
    <location>
        <begin position="171"/>
        <end position="199"/>
    </location>
</feature>
<dbReference type="Proteomes" id="UP001165190">
    <property type="component" value="Unassembled WGS sequence"/>
</dbReference>
<evidence type="ECO:0000256" key="4">
    <source>
        <dbReference type="ARBA" id="ARBA00023125"/>
    </source>
</evidence>
<dbReference type="Gene3D" id="2.20.25.80">
    <property type="entry name" value="WRKY domain"/>
    <property type="match status" value="2"/>
</dbReference>
<feature type="region of interest" description="Disordered" evidence="7">
    <location>
        <begin position="280"/>
        <end position="314"/>
    </location>
</feature>
<feature type="compositionally biased region" description="Polar residues" evidence="7">
    <location>
        <begin position="465"/>
        <end position="475"/>
    </location>
</feature>
<dbReference type="AlphaFoldDB" id="A0A9W7MEZ2"/>
<evidence type="ECO:0000256" key="3">
    <source>
        <dbReference type="ARBA" id="ARBA00023015"/>
    </source>
</evidence>
<dbReference type="EMBL" id="BSYR01000034">
    <property type="protein sequence ID" value="GMI99258.1"/>
    <property type="molecule type" value="Genomic_DNA"/>
</dbReference>
<feature type="region of interest" description="Disordered" evidence="7">
    <location>
        <begin position="1"/>
        <end position="32"/>
    </location>
</feature>
<dbReference type="PANTHER" id="PTHR31221:SF141">
    <property type="entry name" value="WRKY PROTEIN"/>
    <property type="match status" value="1"/>
</dbReference>
<keyword evidence="10" id="KW-1185">Reference proteome</keyword>
<dbReference type="PROSITE" id="PS50811">
    <property type="entry name" value="WRKY"/>
    <property type="match status" value="2"/>
</dbReference>
<keyword evidence="2" id="KW-0677">Repeat</keyword>
<keyword evidence="3" id="KW-0805">Transcription regulation</keyword>